<proteinExistence type="inferred from homology"/>
<comment type="similarity">
    <text evidence="2">Belongs to the OXA1/ALB3/YidC family. Type 1 subfamily.</text>
</comment>
<comment type="subcellular location">
    <subcellularLocation>
        <location evidence="1 12">Membrane</location>
        <topology evidence="1 12">Multi-pass membrane protein</topology>
    </subcellularLocation>
</comment>
<dbReference type="AlphaFoldDB" id="A0A1T5K4C2"/>
<keyword evidence="5 13" id="KW-1133">Transmembrane helix</keyword>
<feature type="transmembrane region" description="Helical" evidence="13">
    <location>
        <begin position="142"/>
        <end position="175"/>
    </location>
</feature>
<organism evidence="15 16">
    <name type="scientific">Krasilnikoviella flava</name>
    <dbReference type="NCBI Taxonomy" id="526729"/>
    <lineage>
        <taxon>Bacteria</taxon>
        <taxon>Bacillati</taxon>
        <taxon>Actinomycetota</taxon>
        <taxon>Actinomycetes</taxon>
        <taxon>Micrococcales</taxon>
        <taxon>Promicromonosporaceae</taxon>
        <taxon>Krasilnikoviella</taxon>
    </lineage>
</organism>
<accession>A0A1T5K4C2</accession>
<dbReference type="RefSeq" id="WP_079573667.1">
    <property type="nucleotide sequence ID" value="NZ_FUZQ01000003.1"/>
</dbReference>
<dbReference type="OrthoDB" id="9780552at2"/>
<evidence type="ECO:0000259" key="14">
    <source>
        <dbReference type="Pfam" id="PF02096"/>
    </source>
</evidence>
<keyword evidence="4 12" id="KW-0812">Transmembrane</keyword>
<feature type="domain" description="Membrane insertase YidC/Oxa/ALB C-terminal" evidence="14">
    <location>
        <begin position="38"/>
        <end position="251"/>
    </location>
</feature>
<feature type="transmembrane region" description="Helical" evidence="13">
    <location>
        <begin position="36"/>
        <end position="56"/>
    </location>
</feature>
<evidence type="ECO:0000256" key="5">
    <source>
        <dbReference type="ARBA" id="ARBA00022989"/>
    </source>
</evidence>
<evidence type="ECO:0000256" key="9">
    <source>
        <dbReference type="ARBA" id="ARBA00031538"/>
    </source>
</evidence>
<dbReference type="InterPro" id="IPR001708">
    <property type="entry name" value="YidC/ALB3/OXA1/COX18"/>
</dbReference>
<evidence type="ECO:0000256" key="13">
    <source>
        <dbReference type="SAM" id="Phobius"/>
    </source>
</evidence>
<dbReference type="Proteomes" id="UP000189777">
    <property type="component" value="Unassembled WGS sequence"/>
</dbReference>
<evidence type="ECO:0000256" key="11">
    <source>
        <dbReference type="ARBA" id="ARBA00033342"/>
    </source>
</evidence>
<name>A0A1T5K4C2_9MICO</name>
<evidence type="ECO:0000256" key="1">
    <source>
        <dbReference type="ARBA" id="ARBA00004141"/>
    </source>
</evidence>
<gene>
    <name evidence="15" type="ORF">SAMN04324258_1818</name>
</gene>
<evidence type="ECO:0000256" key="4">
    <source>
        <dbReference type="ARBA" id="ARBA00022692"/>
    </source>
</evidence>
<evidence type="ECO:0000256" key="10">
    <source>
        <dbReference type="ARBA" id="ARBA00033245"/>
    </source>
</evidence>
<dbReference type="PANTHER" id="PTHR12428">
    <property type="entry name" value="OXA1"/>
    <property type="match status" value="1"/>
</dbReference>
<keyword evidence="16" id="KW-1185">Reference proteome</keyword>
<dbReference type="GO" id="GO:0005886">
    <property type="term" value="C:plasma membrane"/>
    <property type="evidence" value="ECO:0007669"/>
    <property type="project" value="TreeGrafter"/>
</dbReference>
<feature type="transmembrane region" description="Helical" evidence="13">
    <location>
        <begin position="101"/>
        <end position="122"/>
    </location>
</feature>
<reference evidence="15 16" key="1">
    <citation type="submission" date="2017-02" db="EMBL/GenBank/DDBJ databases">
        <authorList>
            <person name="Peterson S.W."/>
        </authorList>
    </citation>
    <scope>NUCLEOTIDE SEQUENCE [LARGE SCALE GENOMIC DNA]</scope>
    <source>
        <strain evidence="15 16">DSM 21481</strain>
    </source>
</reference>
<dbReference type="NCBIfam" id="TIGR03592">
    <property type="entry name" value="yidC_oxa1_cterm"/>
    <property type="match status" value="1"/>
</dbReference>
<evidence type="ECO:0000256" key="2">
    <source>
        <dbReference type="ARBA" id="ARBA00010527"/>
    </source>
</evidence>
<comment type="subunit">
    <text evidence="8">Interacts with the Sec translocase complex via SecD. Specifically interacts with transmembrane segments of nascent integral membrane proteins during membrane integration.</text>
</comment>
<dbReference type="Pfam" id="PF02096">
    <property type="entry name" value="60KD_IMP"/>
    <property type="match status" value="1"/>
</dbReference>
<dbReference type="PANTHER" id="PTHR12428:SF65">
    <property type="entry name" value="CYTOCHROME C OXIDASE ASSEMBLY PROTEIN COX18, MITOCHONDRIAL"/>
    <property type="match status" value="1"/>
</dbReference>
<evidence type="ECO:0000256" key="12">
    <source>
        <dbReference type="RuleBase" id="RU003945"/>
    </source>
</evidence>
<dbReference type="STRING" id="526729.SAMN04324258_1818"/>
<dbReference type="GO" id="GO:0051205">
    <property type="term" value="P:protein insertion into membrane"/>
    <property type="evidence" value="ECO:0007669"/>
    <property type="project" value="TreeGrafter"/>
</dbReference>
<sequence>MDLFALPPVAAVLGGAYHALMGLSHLLEPALGGGAAAAAVVAVTLAVRAALIPVGVSQARAERTRVRLAPRIAELQRRHRKDPEALQRATMRLYADEGTTPLAGCLPMLLQAPVVGVIYAVFVHAEVAGQANALLGHTLFGVPLGTSLVGTLSAGVPAVATVAVLGALVLAVALVGELTRRAALPGGRLAVPSATAVTAVTAGPSGAAGMQRVLGALQFVTAVVACFVPLAAGLYLLVTVAWTLVQRIVLRRRFPLDPEGGVRPAIP</sequence>
<evidence type="ECO:0000256" key="7">
    <source>
        <dbReference type="ARBA" id="ARBA00025034"/>
    </source>
</evidence>
<keyword evidence="6 13" id="KW-0472">Membrane</keyword>
<evidence type="ECO:0000256" key="3">
    <source>
        <dbReference type="ARBA" id="ARBA00015325"/>
    </source>
</evidence>
<dbReference type="GO" id="GO:0032977">
    <property type="term" value="F:membrane insertase activity"/>
    <property type="evidence" value="ECO:0007669"/>
    <property type="project" value="InterPro"/>
</dbReference>
<comment type="function">
    <text evidence="7">Required for the insertion and/or proper folding and/or complex formation of integral membrane proteins into the membrane. Involved in integration of membrane proteins that insert both dependently and independently of the Sec translocase complex, as well as at least some lipoproteins. Aids folding of multispanning membrane proteins.</text>
</comment>
<evidence type="ECO:0000313" key="16">
    <source>
        <dbReference type="Proteomes" id="UP000189777"/>
    </source>
</evidence>
<evidence type="ECO:0000313" key="15">
    <source>
        <dbReference type="EMBL" id="SKC58440.1"/>
    </source>
</evidence>
<evidence type="ECO:0000256" key="8">
    <source>
        <dbReference type="ARBA" id="ARBA00026028"/>
    </source>
</evidence>
<dbReference type="InterPro" id="IPR028055">
    <property type="entry name" value="YidC/Oxa/ALB_C"/>
</dbReference>
<evidence type="ECO:0000256" key="6">
    <source>
        <dbReference type="ARBA" id="ARBA00023136"/>
    </source>
</evidence>
<feature type="transmembrane region" description="Helical" evidence="13">
    <location>
        <begin position="187"/>
        <end position="207"/>
    </location>
</feature>
<dbReference type="EMBL" id="FUZQ01000003">
    <property type="protein sequence ID" value="SKC58440.1"/>
    <property type="molecule type" value="Genomic_DNA"/>
</dbReference>
<feature type="transmembrane region" description="Helical" evidence="13">
    <location>
        <begin position="219"/>
        <end position="245"/>
    </location>
</feature>
<protein>
    <recommendedName>
        <fullName evidence="3">Membrane protein insertase YidC</fullName>
    </recommendedName>
    <alternativeName>
        <fullName evidence="11">Foldase YidC</fullName>
    </alternativeName>
    <alternativeName>
        <fullName evidence="10">Membrane integrase YidC</fullName>
    </alternativeName>
    <alternativeName>
        <fullName evidence="9">Membrane protein YidC</fullName>
    </alternativeName>
</protein>